<feature type="binding site" evidence="7">
    <location>
        <position position="284"/>
    </location>
    <ligand>
        <name>Zn(2+)</name>
        <dbReference type="ChEBI" id="CHEBI:29105"/>
    </ligand>
</feature>
<dbReference type="InterPro" id="IPR050134">
    <property type="entry name" value="NAD-dep_sirtuin_deacylases"/>
</dbReference>
<dbReference type="InterPro" id="IPR003000">
    <property type="entry name" value="Sirtuin"/>
</dbReference>
<evidence type="ECO:0000313" key="11">
    <source>
        <dbReference type="EMBL" id="OTA35884.1"/>
    </source>
</evidence>
<evidence type="ECO:0000313" key="12">
    <source>
        <dbReference type="Proteomes" id="UP000194280"/>
    </source>
</evidence>
<dbReference type="GO" id="GO:0000122">
    <property type="term" value="P:negative regulation of transcription by RNA polymerase II"/>
    <property type="evidence" value="ECO:0007669"/>
    <property type="project" value="TreeGrafter"/>
</dbReference>
<feature type="compositionally biased region" description="Low complexity" evidence="8">
    <location>
        <begin position="1"/>
        <end position="32"/>
    </location>
</feature>
<dbReference type="PANTHER" id="PTHR11085:SF15">
    <property type="entry name" value="NAD-DEPENDENT HISTONE DEACETYLASE HST4"/>
    <property type="match status" value="1"/>
</dbReference>
<dbReference type="SUPFAM" id="SSF52467">
    <property type="entry name" value="DHS-like NAD/FAD-binding domain"/>
    <property type="match status" value="1"/>
</dbReference>
<dbReference type="PANTHER" id="PTHR11085">
    <property type="entry name" value="NAD-DEPENDENT PROTEIN DEACYLASE SIRTUIN-5, MITOCHONDRIAL-RELATED"/>
    <property type="match status" value="1"/>
</dbReference>
<sequence length="939" mass="103425">MADTMPASSPLSSPPSHFCRRSSSPLSSLGSTPEPPEIMLQQTCARRPEENYPSPVSSQQSSQTSSPTPDGMESSDKDGPPPAKRRRISREPRERTTEYLDLRSGEVDPEQQEELDRLMSILHRRQKVVVIAGAGMSVSAGIPDFRSENGLFRTLKDEYSLKGRGQDLFDASVYKDDHSTSLFHSMVSNMSRMTKAAKPTAFHHMLATMAKEGRLLRLYTQNVDGLDTCLDPLQTRIPLTKDQDGKWPRTVQLHGGLEKMVCSKCHEISEFNPELFNGAIPPLCPRCEEVNDIRTNHEGKRSHGVGCLRPRMVLYNEHNPDELAIGSVMKEDLRRRPDAVIVVGTTVKIPGVKRILKELSGIVRDRKDGGLAIWINQELPPAADGIKDCFDIIVQSSCDEVASRAAMRKWNEPCEQDDFNEVSDEDALKAAGRKAAVVLPTNVPKPQCDLTEANLVKLASTNHWNNSFAPPSDGETRPGRVDVSPSDWSPISSRRTSAILPSIEPPEKAGDNITVNTGLLTPTKSQKSRSRGSTPTKKVASINDKLKDAGNNKSQKPAAKGSKAKGPTQPAKKKTVKYIKPATSTAKSKTTTQKGKAKGAQVSQNSTITTNFTQTKTASVAAKSEAAKKAPQSPISDRMPVRPKRSRTSSSLSHRDSVALQKIEISINVYDLLPPGRLSSFLWTIGGSLLHSGVVINGREYAYGGHNKRGITGVYWTRPHFEPPGGTWRCNVLQGFTLRTPQEIDQLVREVSDHFLGVNYNLLTNNCNHFTNALCERLTGKSTPAWVNRAASIGLALPCMVPKEWIAPPDHETAEGELVEAEEENFEDDDDEDERAAMLVSDRRRRAKEHQHQQQRSRKRQDSEASRKTDVSETTISERPWDEEVQASQEIVGTSLAGGSRIPDLSGTPPPRLVSVRDTSGRDMPVAERAPVPKRTMSS</sequence>
<dbReference type="VEuPathDB" id="FungiDB:BTJ68_04131"/>
<dbReference type="InParanoid" id="A0A1Z5TIM7"/>
<evidence type="ECO:0000256" key="4">
    <source>
        <dbReference type="ARBA" id="ARBA00022679"/>
    </source>
</evidence>
<evidence type="ECO:0000256" key="5">
    <source>
        <dbReference type="ARBA" id="ARBA00022801"/>
    </source>
</evidence>
<dbReference type="GO" id="GO:0031508">
    <property type="term" value="P:pericentric heterochromatin formation"/>
    <property type="evidence" value="ECO:0007669"/>
    <property type="project" value="TreeGrafter"/>
</dbReference>
<comment type="caution">
    <text evidence="11">The sequence shown here is derived from an EMBL/GenBank/DDBJ whole genome shotgun (WGS) entry which is preliminary data.</text>
</comment>
<feature type="binding site" evidence="7">
    <location>
        <position position="262"/>
    </location>
    <ligand>
        <name>Zn(2+)</name>
        <dbReference type="ChEBI" id="CHEBI:29105"/>
    </ligand>
</feature>
<keyword evidence="12" id="KW-1185">Reference proteome</keyword>
<feature type="region of interest" description="Disordered" evidence="8">
    <location>
        <begin position="463"/>
        <end position="604"/>
    </location>
</feature>
<evidence type="ECO:0000256" key="3">
    <source>
        <dbReference type="ARBA" id="ARBA00022670"/>
    </source>
</evidence>
<dbReference type="Pfam" id="PF05903">
    <property type="entry name" value="Peptidase_C97"/>
    <property type="match status" value="1"/>
</dbReference>
<dbReference type="Proteomes" id="UP000194280">
    <property type="component" value="Unassembled WGS sequence"/>
</dbReference>
<reference evidence="11 12" key="1">
    <citation type="submission" date="2017-01" db="EMBL/GenBank/DDBJ databases">
        <title>The recent genome duplication of the halophilic yeast Hortaea werneckii: insights from long-read sequencing.</title>
        <authorList>
            <person name="Sinha S."/>
            <person name="Flibotte S."/>
            <person name="Neira M."/>
            <person name="Lenassi M."/>
            <person name="Gostincar C."/>
            <person name="Stajich J.E."/>
            <person name="Nislow C.E."/>
        </authorList>
    </citation>
    <scope>NUCLEOTIDE SEQUENCE [LARGE SCALE GENOMIC DNA]</scope>
    <source>
        <strain evidence="11 12">EXF-2000</strain>
    </source>
</reference>
<name>A0A1Z5TIM7_HORWE</name>
<dbReference type="GO" id="GO:0006282">
    <property type="term" value="P:regulation of DNA repair"/>
    <property type="evidence" value="ECO:0007669"/>
    <property type="project" value="TreeGrafter"/>
</dbReference>
<dbReference type="EMBL" id="MUNK01000038">
    <property type="protein sequence ID" value="OTA35884.1"/>
    <property type="molecule type" value="Genomic_DNA"/>
</dbReference>
<keyword evidence="7" id="KW-0479">Metal-binding</keyword>
<feature type="compositionally biased region" description="Polar residues" evidence="8">
    <location>
        <begin position="513"/>
        <end position="536"/>
    </location>
</feature>
<dbReference type="GO" id="GO:0070403">
    <property type="term" value="F:NAD+ binding"/>
    <property type="evidence" value="ECO:0007669"/>
    <property type="project" value="InterPro"/>
</dbReference>
<dbReference type="GO" id="GO:0017136">
    <property type="term" value="F:histone deacetylase activity, NAD-dependent"/>
    <property type="evidence" value="ECO:0007669"/>
    <property type="project" value="TreeGrafter"/>
</dbReference>
<feature type="compositionally biased region" description="Basic residues" evidence="8">
    <location>
        <begin position="843"/>
        <end position="859"/>
    </location>
</feature>
<dbReference type="InterPro" id="IPR008580">
    <property type="entry name" value="PPPDE_dom"/>
</dbReference>
<dbReference type="InterPro" id="IPR042266">
    <property type="entry name" value="PPPDE_sf"/>
</dbReference>
<dbReference type="InterPro" id="IPR026591">
    <property type="entry name" value="Sirtuin_cat_small_dom_sf"/>
</dbReference>
<dbReference type="Gene3D" id="3.30.1600.10">
    <property type="entry name" value="SIR2/SIRT2 'Small Domain"/>
    <property type="match status" value="1"/>
</dbReference>
<keyword evidence="4" id="KW-0808">Transferase</keyword>
<dbReference type="GO" id="GO:0008233">
    <property type="term" value="F:peptidase activity"/>
    <property type="evidence" value="ECO:0007669"/>
    <property type="project" value="UniProtKB-KW"/>
</dbReference>
<organism evidence="11 12">
    <name type="scientific">Hortaea werneckii EXF-2000</name>
    <dbReference type="NCBI Taxonomy" id="1157616"/>
    <lineage>
        <taxon>Eukaryota</taxon>
        <taxon>Fungi</taxon>
        <taxon>Dikarya</taxon>
        <taxon>Ascomycota</taxon>
        <taxon>Pezizomycotina</taxon>
        <taxon>Dothideomycetes</taxon>
        <taxon>Dothideomycetidae</taxon>
        <taxon>Mycosphaerellales</taxon>
        <taxon>Teratosphaeriaceae</taxon>
        <taxon>Hortaea</taxon>
    </lineage>
</organism>
<dbReference type="GO" id="GO:1990414">
    <property type="term" value="P:replication-born double-strand break repair via sister chromatid exchange"/>
    <property type="evidence" value="ECO:0007669"/>
    <property type="project" value="TreeGrafter"/>
</dbReference>
<dbReference type="InterPro" id="IPR029035">
    <property type="entry name" value="DHS-like_NAD/FAD-binding_dom"/>
</dbReference>
<feature type="compositionally biased region" description="Polar residues" evidence="8">
    <location>
        <begin position="486"/>
        <end position="496"/>
    </location>
</feature>
<feature type="compositionally biased region" description="Low complexity" evidence="8">
    <location>
        <begin position="553"/>
        <end position="567"/>
    </location>
</feature>
<evidence type="ECO:0008006" key="13">
    <source>
        <dbReference type="Google" id="ProtNLM"/>
    </source>
</evidence>
<dbReference type="SMART" id="SM01179">
    <property type="entry name" value="DUF862"/>
    <property type="match status" value="1"/>
</dbReference>
<evidence type="ECO:0000256" key="6">
    <source>
        <dbReference type="ARBA" id="ARBA00023027"/>
    </source>
</evidence>
<dbReference type="PROSITE" id="PS50305">
    <property type="entry name" value="SIRTUIN"/>
    <property type="match status" value="1"/>
</dbReference>
<accession>A0A1Z5TIM7</accession>
<evidence type="ECO:0000256" key="1">
    <source>
        <dbReference type="ARBA" id="ARBA00006924"/>
    </source>
</evidence>
<evidence type="ECO:0000256" key="2">
    <source>
        <dbReference type="ARBA" id="ARBA00008140"/>
    </source>
</evidence>
<dbReference type="GO" id="GO:0006508">
    <property type="term" value="P:proteolysis"/>
    <property type="evidence" value="ECO:0007669"/>
    <property type="project" value="UniProtKB-KW"/>
</dbReference>
<evidence type="ECO:0000256" key="7">
    <source>
        <dbReference type="PROSITE-ProRule" id="PRU00236"/>
    </source>
</evidence>
<evidence type="ECO:0000259" key="10">
    <source>
        <dbReference type="PROSITE" id="PS51858"/>
    </source>
</evidence>
<protein>
    <recommendedName>
        <fullName evidence="13">Deacetylase sirtuin-type domain-containing protein</fullName>
    </recommendedName>
</protein>
<comment type="similarity">
    <text evidence="2">Belongs to the DeSI family.</text>
</comment>
<dbReference type="Pfam" id="PF02146">
    <property type="entry name" value="SIR2"/>
    <property type="match status" value="1"/>
</dbReference>
<dbReference type="AlphaFoldDB" id="A0A1Z5TIM7"/>
<dbReference type="STRING" id="1157616.A0A1Z5TIM7"/>
<feature type="region of interest" description="Disordered" evidence="8">
    <location>
        <begin position="814"/>
        <end position="833"/>
    </location>
</feature>
<feature type="region of interest" description="Disordered" evidence="8">
    <location>
        <begin position="843"/>
        <end position="939"/>
    </location>
</feature>
<feature type="domain" description="Deacetylase sirtuin-type" evidence="9">
    <location>
        <begin position="105"/>
        <end position="417"/>
    </location>
</feature>
<dbReference type="OrthoDB" id="2919105at2759"/>
<dbReference type="Gene3D" id="3.90.1720.30">
    <property type="entry name" value="PPPDE domains"/>
    <property type="match status" value="1"/>
</dbReference>
<feature type="compositionally biased region" description="Low complexity" evidence="8">
    <location>
        <begin position="582"/>
        <end position="601"/>
    </location>
</feature>
<dbReference type="GO" id="GO:0005634">
    <property type="term" value="C:nucleus"/>
    <property type="evidence" value="ECO:0007669"/>
    <property type="project" value="TreeGrafter"/>
</dbReference>
<evidence type="ECO:0000256" key="8">
    <source>
        <dbReference type="SAM" id="MobiDB-lite"/>
    </source>
</evidence>
<feature type="region of interest" description="Disordered" evidence="8">
    <location>
        <begin position="620"/>
        <end position="654"/>
    </location>
</feature>
<gene>
    <name evidence="11" type="ORF">BTJ68_04131</name>
</gene>
<keyword evidence="3" id="KW-0645">Protease</keyword>
<keyword evidence="5" id="KW-0378">Hydrolase</keyword>
<dbReference type="PROSITE" id="PS51858">
    <property type="entry name" value="PPPDE"/>
    <property type="match status" value="1"/>
</dbReference>
<keyword evidence="7" id="KW-0862">Zinc</keyword>
<feature type="compositionally biased region" description="Acidic residues" evidence="8">
    <location>
        <begin position="815"/>
        <end position="833"/>
    </location>
</feature>
<feature type="region of interest" description="Disordered" evidence="8">
    <location>
        <begin position="1"/>
        <end position="111"/>
    </location>
</feature>
<feature type="compositionally biased region" description="Low complexity" evidence="8">
    <location>
        <begin position="53"/>
        <end position="69"/>
    </location>
</feature>
<dbReference type="GO" id="GO:0046872">
    <property type="term" value="F:metal ion binding"/>
    <property type="evidence" value="ECO:0007669"/>
    <property type="project" value="UniProtKB-KW"/>
</dbReference>
<dbReference type="Gene3D" id="3.40.50.1220">
    <property type="entry name" value="TPP-binding domain"/>
    <property type="match status" value="1"/>
</dbReference>
<keyword evidence="6" id="KW-0520">NAD</keyword>
<feature type="compositionally biased region" description="Basic and acidic residues" evidence="8">
    <location>
        <begin position="89"/>
        <end position="106"/>
    </location>
</feature>
<dbReference type="InterPro" id="IPR026590">
    <property type="entry name" value="Ssirtuin_cat_dom"/>
</dbReference>
<feature type="compositionally biased region" description="Basic and acidic residues" evidence="8">
    <location>
        <begin position="860"/>
        <end position="871"/>
    </location>
</feature>
<feature type="domain" description="PPPDE" evidence="10">
    <location>
        <begin position="663"/>
        <end position="805"/>
    </location>
</feature>
<evidence type="ECO:0000259" key="9">
    <source>
        <dbReference type="PROSITE" id="PS50305"/>
    </source>
</evidence>
<dbReference type="GO" id="GO:0031934">
    <property type="term" value="C:mating-type region heterochromatin"/>
    <property type="evidence" value="ECO:0007669"/>
    <property type="project" value="TreeGrafter"/>
</dbReference>
<feature type="active site" description="Proton acceptor" evidence="7">
    <location>
        <position position="254"/>
    </location>
</feature>
<feature type="binding site" evidence="7">
    <location>
        <position position="265"/>
    </location>
    <ligand>
        <name>Zn(2+)</name>
        <dbReference type="ChEBI" id="CHEBI:29105"/>
    </ligand>
</feature>
<feature type="binding site" evidence="7">
    <location>
        <position position="287"/>
    </location>
    <ligand>
        <name>Zn(2+)</name>
        <dbReference type="ChEBI" id="CHEBI:29105"/>
    </ligand>
</feature>
<comment type="similarity">
    <text evidence="1">Belongs to the sirtuin family. Class I subfamily.</text>
</comment>
<proteinExistence type="inferred from homology"/>